<feature type="region of interest" description="Disordered" evidence="7">
    <location>
        <begin position="238"/>
        <end position="360"/>
    </location>
</feature>
<evidence type="ECO:0000256" key="2">
    <source>
        <dbReference type="ARBA" id="ARBA00012438"/>
    </source>
</evidence>
<dbReference type="InterPro" id="IPR003661">
    <property type="entry name" value="HisK_dim/P_dom"/>
</dbReference>
<dbReference type="GO" id="GO:0009927">
    <property type="term" value="F:histidine phosphotransfer kinase activity"/>
    <property type="evidence" value="ECO:0007669"/>
    <property type="project" value="TreeGrafter"/>
</dbReference>
<feature type="domain" description="Histidine kinase" evidence="8">
    <location>
        <begin position="573"/>
        <end position="862"/>
    </location>
</feature>
<dbReference type="SUPFAM" id="SSF47384">
    <property type="entry name" value="Homodimeric domain of signal transducing histidine kinase"/>
    <property type="match status" value="1"/>
</dbReference>
<dbReference type="SUPFAM" id="SSF55874">
    <property type="entry name" value="ATPase domain of HSP90 chaperone/DNA topoisomerase II/histidine kinase"/>
    <property type="match status" value="1"/>
</dbReference>
<evidence type="ECO:0000256" key="5">
    <source>
        <dbReference type="ARBA" id="ARBA00022777"/>
    </source>
</evidence>
<dbReference type="GO" id="GO:0005886">
    <property type="term" value="C:plasma membrane"/>
    <property type="evidence" value="ECO:0007669"/>
    <property type="project" value="TreeGrafter"/>
</dbReference>
<dbReference type="SMART" id="SM00388">
    <property type="entry name" value="HisKA"/>
    <property type="match status" value="1"/>
</dbReference>
<dbReference type="Gene3D" id="1.10.287.130">
    <property type="match status" value="1"/>
</dbReference>
<dbReference type="PROSITE" id="PS50109">
    <property type="entry name" value="HIS_KIN"/>
    <property type="match status" value="1"/>
</dbReference>
<feature type="domain" description="Response regulatory" evidence="9">
    <location>
        <begin position="1095"/>
        <end position="1216"/>
    </location>
</feature>
<evidence type="ECO:0000256" key="7">
    <source>
        <dbReference type="SAM" id="MobiDB-lite"/>
    </source>
</evidence>
<protein>
    <recommendedName>
        <fullName evidence="2">histidine kinase</fullName>
        <ecNumber evidence="2">2.7.13.3</ecNumber>
    </recommendedName>
</protein>
<dbReference type="CDD" id="cd00082">
    <property type="entry name" value="HisKA"/>
    <property type="match status" value="1"/>
</dbReference>
<name>A0AAN6XX76_9PEZI</name>
<dbReference type="Pfam" id="PF00512">
    <property type="entry name" value="HisKA"/>
    <property type="match status" value="1"/>
</dbReference>
<keyword evidence="4" id="KW-0808">Transferase</keyword>
<dbReference type="Proteomes" id="UP001301769">
    <property type="component" value="Unassembled WGS sequence"/>
</dbReference>
<dbReference type="InterPro" id="IPR011006">
    <property type="entry name" value="CheY-like_superfamily"/>
</dbReference>
<dbReference type="GO" id="GO:0000155">
    <property type="term" value="F:phosphorelay sensor kinase activity"/>
    <property type="evidence" value="ECO:0007669"/>
    <property type="project" value="InterPro"/>
</dbReference>
<dbReference type="InterPro" id="IPR001789">
    <property type="entry name" value="Sig_transdc_resp-reg_receiver"/>
</dbReference>
<dbReference type="FunFam" id="1.10.287.130:FF:000023">
    <property type="entry name" value="Sensor histidine kinase/response regulator, putative"/>
    <property type="match status" value="1"/>
</dbReference>
<dbReference type="SMART" id="SM00387">
    <property type="entry name" value="HATPase_c"/>
    <property type="match status" value="1"/>
</dbReference>
<dbReference type="InterPro" id="IPR029016">
    <property type="entry name" value="GAF-like_dom_sf"/>
</dbReference>
<organism evidence="10 11">
    <name type="scientific">Rhypophila decipiens</name>
    <dbReference type="NCBI Taxonomy" id="261697"/>
    <lineage>
        <taxon>Eukaryota</taxon>
        <taxon>Fungi</taxon>
        <taxon>Dikarya</taxon>
        <taxon>Ascomycota</taxon>
        <taxon>Pezizomycotina</taxon>
        <taxon>Sordariomycetes</taxon>
        <taxon>Sordariomycetidae</taxon>
        <taxon>Sordariales</taxon>
        <taxon>Naviculisporaceae</taxon>
        <taxon>Rhypophila</taxon>
    </lineage>
</organism>
<dbReference type="InterPro" id="IPR036097">
    <property type="entry name" value="HisK_dim/P_sf"/>
</dbReference>
<dbReference type="InterPro" id="IPR003594">
    <property type="entry name" value="HATPase_dom"/>
</dbReference>
<dbReference type="PANTHER" id="PTHR43047:SF72">
    <property type="entry name" value="OSMOSENSING HISTIDINE PROTEIN KINASE SLN1"/>
    <property type="match status" value="1"/>
</dbReference>
<evidence type="ECO:0000256" key="1">
    <source>
        <dbReference type="ARBA" id="ARBA00000085"/>
    </source>
</evidence>
<evidence type="ECO:0000256" key="4">
    <source>
        <dbReference type="ARBA" id="ARBA00022679"/>
    </source>
</evidence>
<evidence type="ECO:0000256" key="3">
    <source>
        <dbReference type="ARBA" id="ARBA00022553"/>
    </source>
</evidence>
<comment type="catalytic activity">
    <reaction evidence="1">
        <text>ATP + protein L-histidine = ADP + protein N-phospho-L-histidine.</text>
        <dbReference type="EC" id="2.7.13.3"/>
    </reaction>
</comment>
<sequence>MNDDQQGQALHECEDEEKKDIFQHFVPNQELLSEPDATLSAFAQLAALRLGANRALISLIDGTKQHILAEATQNSRLWSDWAGRGEDDSLLFGGVTLSRSLGLCGTALDMLTPQKANGDPKLWQPPSATSPLTVNDLAEDERFKSRAFVKSHPKVRYYAAVPITTKSGSTIGIIAVMDETPRKGPVGDAEAKFLSDLARTAMAHLEMTSSSEGHRRSEKMIKGLGVFMEGRTDLHDWWGGLGENPSRAPPDAHGGAGDFKKGESTSASKGYGIPRRPSESSTSLSPFRRLNPSDRTLQAGLGGGIPEMVSSPLPYADGAAAPESPNQEHTPRQTGRETPNGTRAQSPTPSRGHSARTFTPDFQEDVIPGKIREMFSRAAHIIQESVEVDGALFLDASVGALGNRATQEYVSSTVGKAELNEGEEDACAVLSIWTSEKSSLHGQSQGPSSARPLAVPFLQTLLHKYPQGHVFIPFEEAKKAKGQSKKEAAQTEAEALARMLPNTRSIAFVPLWDPNRGRWFAAAFIWTVLPTDRVLTRARDLNFLAAFGNSIMAEVARLDVVNADRAKSAFISSISHELRSPLHGILASVELLHDTTLDLFQRGMIDTIERCGRTLLDTIQHVLDFAKINNFTRSVKSSGEEAEGRPGADRLVSGIPSLSVAVDLSLLVEDVVDSVFAGHEFQGNSSLLTTDEATSGFPSASLGQGSVANTTTESYGARRAVSKMEPIDIVLDIDWRPNWIFSAESGALRRVLMNLVGNALKYTDRGWVKVSLQAEDMETSAAGQPAQSIVTIKVSDTGRGIAPEYLHDGLFVPFTQENPLNPGTGLGLSIVLQIVRSLGGRIDMTSEEGVGTEAVVTLTMSQVPVPGDALHLDRDGEGRKVIQRARAKTMGHAVGLVGLNINPGFPPMRPGDWRVDAEPSMILHASVASTVAHWFGMEATAPSTWSSSPPALFIANGSSAIQAAGLPGVPIIVLCSREALHREYGRRIARGGRLPDDGLVHLVSKPCGPHKLAKAFAFSLGDTGTPHSSSSQGPSPAVHSGDSGPQSLFAKSPEVADLPGQNFRDDHEYFPLTAEPGAVETPRSTDPPTAKQQHMLLLVEDNEINLRLLSTFVRKINYTYDTAVNGLEALTAVQVAPKPYDIIIMDISMPIMDGLEATREIRKLEKARRQKPALIIALTGLGSAASQKEAFDSGVNIFMTKPVRFKDMRRLLDEWVPATEDGTDNSKPHGRFRTL</sequence>
<evidence type="ECO:0000259" key="8">
    <source>
        <dbReference type="PROSITE" id="PS50109"/>
    </source>
</evidence>
<evidence type="ECO:0000313" key="11">
    <source>
        <dbReference type="Proteomes" id="UP001301769"/>
    </source>
</evidence>
<feature type="modified residue" description="4-aspartylphosphate" evidence="6">
    <location>
        <position position="1146"/>
    </location>
</feature>
<dbReference type="PANTHER" id="PTHR43047">
    <property type="entry name" value="TWO-COMPONENT HISTIDINE PROTEIN KINASE"/>
    <property type="match status" value="1"/>
</dbReference>
<feature type="region of interest" description="Disordered" evidence="7">
    <location>
        <begin position="1023"/>
        <end position="1051"/>
    </location>
</feature>
<dbReference type="Pfam" id="PF02518">
    <property type="entry name" value="HATPase_c"/>
    <property type="match status" value="1"/>
</dbReference>
<dbReference type="InterPro" id="IPR004358">
    <property type="entry name" value="Sig_transdc_His_kin-like_C"/>
</dbReference>
<dbReference type="InterPro" id="IPR003018">
    <property type="entry name" value="GAF"/>
</dbReference>
<reference evidence="10" key="2">
    <citation type="submission" date="2023-05" db="EMBL/GenBank/DDBJ databases">
        <authorList>
            <consortium name="Lawrence Berkeley National Laboratory"/>
            <person name="Steindorff A."/>
            <person name="Hensen N."/>
            <person name="Bonometti L."/>
            <person name="Westerberg I."/>
            <person name="Brannstrom I.O."/>
            <person name="Guillou S."/>
            <person name="Cros-Aarteil S."/>
            <person name="Calhoun S."/>
            <person name="Haridas S."/>
            <person name="Kuo A."/>
            <person name="Mondo S."/>
            <person name="Pangilinan J."/>
            <person name="Riley R."/>
            <person name="Labutti K."/>
            <person name="Andreopoulos B."/>
            <person name="Lipzen A."/>
            <person name="Chen C."/>
            <person name="Yanf M."/>
            <person name="Daum C."/>
            <person name="Ng V."/>
            <person name="Clum A."/>
            <person name="Ohm R."/>
            <person name="Martin F."/>
            <person name="Silar P."/>
            <person name="Natvig D."/>
            <person name="Lalanne C."/>
            <person name="Gautier V."/>
            <person name="Ament-Velasquez S.L."/>
            <person name="Kruys A."/>
            <person name="Hutchinson M.I."/>
            <person name="Powell A.J."/>
            <person name="Barry K."/>
            <person name="Miller A.N."/>
            <person name="Grigoriev I.V."/>
            <person name="Debuchy R."/>
            <person name="Gladieux P."/>
            <person name="Thoren M.H."/>
            <person name="Johannesson H."/>
        </authorList>
    </citation>
    <scope>NUCLEOTIDE SEQUENCE</scope>
    <source>
        <strain evidence="10">PSN293</strain>
    </source>
</reference>
<dbReference type="SUPFAM" id="SSF55781">
    <property type="entry name" value="GAF domain-like"/>
    <property type="match status" value="1"/>
</dbReference>
<dbReference type="Pfam" id="PF01590">
    <property type="entry name" value="GAF"/>
    <property type="match status" value="1"/>
</dbReference>
<dbReference type="InterPro" id="IPR036890">
    <property type="entry name" value="HATPase_C_sf"/>
</dbReference>
<dbReference type="PROSITE" id="PS50110">
    <property type="entry name" value="RESPONSE_REGULATORY"/>
    <property type="match status" value="1"/>
</dbReference>
<dbReference type="SUPFAM" id="SSF52172">
    <property type="entry name" value="CheY-like"/>
    <property type="match status" value="1"/>
</dbReference>
<dbReference type="EMBL" id="MU858476">
    <property type="protein sequence ID" value="KAK4206192.1"/>
    <property type="molecule type" value="Genomic_DNA"/>
</dbReference>
<gene>
    <name evidence="10" type="ORF">QBC37DRAFT_435300</name>
</gene>
<feature type="compositionally biased region" description="Polar residues" evidence="7">
    <location>
        <begin position="336"/>
        <end position="351"/>
    </location>
</feature>
<keyword evidence="3 6" id="KW-0597">Phosphoprotein</keyword>
<dbReference type="PRINTS" id="PR00344">
    <property type="entry name" value="BCTRLSENSOR"/>
</dbReference>
<keyword evidence="5" id="KW-0418">Kinase</keyword>
<evidence type="ECO:0000259" key="9">
    <source>
        <dbReference type="PROSITE" id="PS50110"/>
    </source>
</evidence>
<accession>A0AAN6XX76</accession>
<feature type="compositionally biased region" description="Polar residues" evidence="7">
    <location>
        <begin position="1025"/>
        <end position="1034"/>
    </location>
</feature>
<dbReference type="InterPro" id="IPR005467">
    <property type="entry name" value="His_kinase_dom"/>
</dbReference>
<dbReference type="CDD" id="cd17546">
    <property type="entry name" value="REC_hyHK_CKI1_RcsC-like"/>
    <property type="match status" value="1"/>
</dbReference>
<dbReference type="Gene3D" id="3.40.50.2300">
    <property type="match status" value="1"/>
</dbReference>
<proteinExistence type="predicted"/>
<dbReference type="EC" id="2.7.13.3" evidence="2"/>
<comment type="caution">
    <text evidence="10">The sequence shown here is derived from an EMBL/GenBank/DDBJ whole genome shotgun (WGS) entry which is preliminary data.</text>
</comment>
<dbReference type="Gene3D" id="3.30.450.40">
    <property type="match status" value="1"/>
</dbReference>
<reference evidence="10" key="1">
    <citation type="journal article" date="2023" name="Mol. Phylogenet. Evol.">
        <title>Genome-scale phylogeny and comparative genomics of the fungal order Sordariales.</title>
        <authorList>
            <person name="Hensen N."/>
            <person name="Bonometti L."/>
            <person name="Westerberg I."/>
            <person name="Brannstrom I.O."/>
            <person name="Guillou S."/>
            <person name="Cros-Aarteil S."/>
            <person name="Calhoun S."/>
            <person name="Haridas S."/>
            <person name="Kuo A."/>
            <person name="Mondo S."/>
            <person name="Pangilinan J."/>
            <person name="Riley R."/>
            <person name="LaButti K."/>
            <person name="Andreopoulos B."/>
            <person name="Lipzen A."/>
            <person name="Chen C."/>
            <person name="Yan M."/>
            <person name="Daum C."/>
            <person name="Ng V."/>
            <person name="Clum A."/>
            <person name="Steindorff A."/>
            <person name="Ohm R.A."/>
            <person name="Martin F."/>
            <person name="Silar P."/>
            <person name="Natvig D.O."/>
            <person name="Lalanne C."/>
            <person name="Gautier V."/>
            <person name="Ament-Velasquez S.L."/>
            <person name="Kruys A."/>
            <person name="Hutchinson M.I."/>
            <person name="Powell A.J."/>
            <person name="Barry K."/>
            <person name="Miller A.N."/>
            <person name="Grigoriev I.V."/>
            <person name="Debuchy R."/>
            <person name="Gladieux P."/>
            <person name="Hiltunen Thoren M."/>
            <person name="Johannesson H."/>
        </authorList>
    </citation>
    <scope>NUCLEOTIDE SEQUENCE</scope>
    <source>
        <strain evidence="10">PSN293</strain>
    </source>
</reference>
<evidence type="ECO:0000256" key="6">
    <source>
        <dbReference type="PROSITE-ProRule" id="PRU00169"/>
    </source>
</evidence>
<dbReference type="Pfam" id="PF00072">
    <property type="entry name" value="Response_reg"/>
    <property type="match status" value="1"/>
</dbReference>
<dbReference type="Gene3D" id="3.30.565.10">
    <property type="entry name" value="Histidine kinase-like ATPase, C-terminal domain"/>
    <property type="match status" value="1"/>
</dbReference>
<dbReference type="SMART" id="SM00448">
    <property type="entry name" value="REC"/>
    <property type="match status" value="1"/>
</dbReference>
<keyword evidence="11" id="KW-1185">Reference proteome</keyword>
<evidence type="ECO:0000313" key="10">
    <source>
        <dbReference type="EMBL" id="KAK4206192.1"/>
    </source>
</evidence>
<dbReference type="AlphaFoldDB" id="A0AAN6XX76"/>